<feature type="region of interest" description="Disordered" evidence="1">
    <location>
        <begin position="99"/>
        <end position="163"/>
    </location>
</feature>
<feature type="compositionally biased region" description="Basic and acidic residues" evidence="1">
    <location>
        <begin position="116"/>
        <end position="135"/>
    </location>
</feature>
<gene>
    <name evidence="3" type="ORF">K435DRAFT_879754</name>
</gene>
<feature type="transmembrane region" description="Helical" evidence="2">
    <location>
        <begin position="728"/>
        <end position="753"/>
    </location>
</feature>
<dbReference type="InterPro" id="IPR052055">
    <property type="entry name" value="Hepadnavirus_pol/RT"/>
</dbReference>
<dbReference type="EMBL" id="ML181207">
    <property type="protein sequence ID" value="THU76079.1"/>
    <property type="molecule type" value="Genomic_DNA"/>
</dbReference>
<protein>
    <recommendedName>
        <fullName evidence="5">Reverse transcriptase domain-containing protein</fullName>
    </recommendedName>
</protein>
<dbReference type="Proteomes" id="UP000297245">
    <property type="component" value="Unassembled WGS sequence"/>
</dbReference>
<evidence type="ECO:0000256" key="1">
    <source>
        <dbReference type="SAM" id="MobiDB-lite"/>
    </source>
</evidence>
<sequence length="997" mass="112815">MSNAAGPSRVDRPWETPADLPQAPPPGTSRDEAGRQTQQHLQSFLDKLNSREWSPATTKTAIRRYVQSVINSLDLPDNLDATIKPWYDSVDDYERRLNLATNEGGRRSNTLQSNNGHRDTSPGGHDEDARSISGRERRRRNRDDQSDEEDDEDELRSPKKVKQDVSKFGWAADSAIKRANLSPRHREVISLVENYSADVDSSIEHLESSGTNPYLPRKQWKFVLRDQYVELSEVLAAVTSYHSGDVQRGNGSALSDALEGTTLAKPAASKPVLDQVNWRRAWRAVYNAILFAFPNRRKELDRYEDHIQKLFDGHVESNHSNILRYDRAVRAIIGSRRDLLYDDYTHEDCSHCFTMYVTTTGANPKRFVENSTAGTAVDVTGNMFATIAKNPDMVPTLAQTNKVEKTTEPGASFFSTSRFWKSAVSCLYGAVVEDKKGADVTEVEKSSGERMSFLLRFMRGLGFRWDSKLVYSKTAWYTEMDKPLPRPPAEEYEGVAWRTIQENPNLFETHTPISPDRLGSLLNNHPNPSFVESVLTTLREGLWPWANTRPSKSFPETWDNAWAPLPSLKERDFIDSQCEVEVEAKRHSPAFGPELFPGMYSTPVFAVPKPHTDTFRLVVHQSAGEYCQNNMVDRDETRGARMDNLLVFIPLLLAFARAHPSEKLVIWKSDVSSAFRLVPVHPLWQIRQVVTAGMPTKEELGKDMWDRSRLRRHVDWSACFGNRGSPRAWASVMGLVIWIAIFILHILLLCCYVDDCFSVALARDLDYYEPYSTWMPREQVALLRLWDFLGIPHKAAKQLWGSPLAIIGFFVDPNALTATLPPDSKSDLVLHVREFAASRRRSLTEWQQLAGWMNWSFNVFPLLRPALSNVYAKIGGKTKASALIYVNKAVRNELVWFADHVETLSGVLFFASIDWNPFCEADIVIFCDACLEGMGFWVPSNNTGFMAVTDPSSPMAGVFSIEKLLRCSPLSNGLRKLFLHWTGLQKIHGDSLSTPTI</sequence>
<name>A0A4S8KKR2_DENBC</name>
<dbReference type="OrthoDB" id="198652at2759"/>
<feature type="region of interest" description="Disordered" evidence="1">
    <location>
        <begin position="1"/>
        <end position="53"/>
    </location>
</feature>
<proteinExistence type="predicted"/>
<evidence type="ECO:0008006" key="5">
    <source>
        <dbReference type="Google" id="ProtNLM"/>
    </source>
</evidence>
<keyword evidence="2" id="KW-0812">Transmembrane</keyword>
<keyword evidence="2" id="KW-1133">Transmembrane helix</keyword>
<evidence type="ECO:0000313" key="4">
    <source>
        <dbReference type="Proteomes" id="UP000297245"/>
    </source>
</evidence>
<accession>A0A4S8KKR2</accession>
<dbReference type="InterPro" id="IPR043502">
    <property type="entry name" value="DNA/RNA_pol_sf"/>
</dbReference>
<organism evidence="3 4">
    <name type="scientific">Dendrothele bispora (strain CBS 962.96)</name>
    <dbReference type="NCBI Taxonomy" id="1314807"/>
    <lineage>
        <taxon>Eukaryota</taxon>
        <taxon>Fungi</taxon>
        <taxon>Dikarya</taxon>
        <taxon>Basidiomycota</taxon>
        <taxon>Agaricomycotina</taxon>
        <taxon>Agaricomycetes</taxon>
        <taxon>Agaricomycetidae</taxon>
        <taxon>Agaricales</taxon>
        <taxon>Agaricales incertae sedis</taxon>
        <taxon>Dendrothele</taxon>
    </lineage>
</organism>
<evidence type="ECO:0000313" key="3">
    <source>
        <dbReference type="EMBL" id="THU76079.1"/>
    </source>
</evidence>
<keyword evidence="4" id="KW-1185">Reference proteome</keyword>
<feature type="compositionally biased region" description="Acidic residues" evidence="1">
    <location>
        <begin position="145"/>
        <end position="154"/>
    </location>
</feature>
<reference evidence="3 4" key="1">
    <citation type="journal article" date="2019" name="Nat. Ecol. Evol.">
        <title>Megaphylogeny resolves global patterns of mushroom evolution.</title>
        <authorList>
            <person name="Varga T."/>
            <person name="Krizsan K."/>
            <person name="Foldi C."/>
            <person name="Dima B."/>
            <person name="Sanchez-Garcia M."/>
            <person name="Sanchez-Ramirez S."/>
            <person name="Szollosi G.J."/>
            <person name="Szarkandi J.G."/>
            <person name="Papp V."/>
            <person name="Albert L."/>
            <person name="Andreopoulos W."/>
            <person name="Angelini C."/>
            <person name="Antonin V."/>
            <person name="Barry K.W."/>
            <person name="Bougher N.L."/>
            <person name="Buchanan P."/>
            <person name="Buyck B."/>
            <person name="Bense V."/>
            <person name="Catcheside P."/>
            <person name="Chovatia M."/>
            <person name="Cooper J."/>
            <person name="Damon W."/>
            <person name="Desjardin D."/>
            <person name="Finy P."/>
            <person name="Geml J."/>
            <person name="Haridas S."/>
            <person name="Hughes K."/>
            <person name="Justo A."/>
            <person name="Karasinski D."/>
            <person name="Kautmanova I."/>
            <person name="Kiss B."/>
            <person name="Kocsube S."/>
            <person name="Kotiranta H."/>
            <person name="LaButti K.M."/>
            <person name="Lechner B.E."/>
            <person name="Liimatainen K."/>
            <person name="Lipzen A."/>
            <person name="Lukacs Z."/>
            <person name="Mihaltcheva S."/>
            <person name="Morgado L.N."/>
            <person name="Niskanen T."/>
            <person name="Noordeloos M.E."/>
            <person name="Ohm R.A."/>
            <person name="Ortiz-Santana B."/>
            <person name="Ovrebo C."/>
            <person name="Racz N."/>
            <person name="Riley R."/>
            <person name="Savchenko A."/>
            <person name="Shiryaev A."/>
            <person name="Soop K."/>
            <person name="Spirin V."/>
            <person name="Szebenyi C."/>
            <person name="Tomsovsky M."/>
            <person name="Tulloss R.E."/>
            <person name="Uehling J."/>
            <person name="Grigoriev I.V."/>
            <person name="Vagvolgyi C."/>
            <person name="Papp T."/>
            <person name="Martin F.M."/>
            <person name="Miettinen O."/>
            <person name="Hibbett D.S."/>
            <person name="Nagy L.G."/>
        </authorList>
    </citation>
    <scope>NUCLEOTIDE SEQUENCE [LARGE SCALE GENOMIC DNA]</scope>
    <source>
        <strain evidence="3 4">CBS 962.96</strain>
    </source>
</reference>
<dbReference type="AlphaFoldDB" id="A0A4S8KKR2"/>
<dbReference type="PANTHER" id="PTHR33050:SF7">
    <property type="entry name" value="RIBONUCLEASE H"/>
    <property type="match status" value="1"/>
</dbReference>
<dbReference type="PANTHER" id="PTHR33050">
    <property type="entry name" value="REVERSE TRANSCRIPTASE DOMAIN-CONTAINING PROTEIN"/>
    <property type="match status" value="1"/>
</dbReference>
<keyword evidence="2" id="KW-0472">Membrane</keyword>
<dbReference type="SUPFAM" id="SSF56672">
    <property type="entry name" value="DNA/RNA polymerases"/>
    <property type="match status" value="1"/>
</dbReference>
<evidence type="ECO:0000256" key="2">
    <source>
        <dbReference type="SAM" id="Phobius"/>
    </source>
</evidence>